<organism evidence="4 5">
    <name type="scientific">Mycolicibacterium madagascariense</name>
    <dbReference type="NCBI Taxonomy" id="212765"/>
    <lineage>
        <taxon>Bacteria</taxon>
        <taxon>Bacillati</taxon>
        <taxon>Actinomycetota</taxon>
        <taxon>Actinomycetes</taxon>
        <taxon>Mycobacteriales</taxon>
        <taxon>Mycobacteriaceae</taxon>
        <taxon>Mycolicibacterium</taxon>
    </lineage>
</organism>
<keyword evidence="5" id="KW-1185">Reference proteome</keyword>
<evidence type="ECO:0000256" key="1">
    <source>
        <dbReference type="ARBA" id="ARBA00022676"/>
    </source>
</evidence>
<evidence type="ECO:0000259" key="3">
    <source>
        <dbReference type="Pfam" id="PF13439"/>
    </source>
</evidence>
<dbReference type="AlphaFoldDB" id="A0A7I7XMR8"/>
<gene>
    <name evidence="4" type="ORF">MMAD_48150</name>
</gene>
<sequence length="349" mass="39221">MRILLLAPWLRPMARIHAENLQALGAEVMLITSNLHFESDRARPYETVLLGRPIPWAGWREFSAAYRAARRFQPDVVVTEMFRDPRWRLLAGLAPRIRMLHDDKPHDETHVAPWWNRMFFDRWDEQADATIVFSNYVADSLRAQGRARAPLYVAPLISDLAPAMMPEFVPAEARRNFLLIGRQQPYKNHDVVFAAWEAHTSGPSWQGDELVLLGNGDLSGPLPKHVRWQRSEFQYREVLEELARAKGSIAHYRTASQSGVQVLAMQLGVATLASTAGALPEFQPDGGSVTGIDDVEGLTRALDALANPEEAVLQGKAAQEHYRNHYDSPVAARRLLEIFADVVAHTPAT</sequence>
<reference evidence="4 5" key="1">
    <citation type="journal article" date="2019" name="Emerg. Microbes Infect.">
        <title>Comprehensive subspecies identification of 175 nontuberculous mycobacteria species based on 7547 genomic profiles.</title>
        <authorList>
            <person name="Matsumoto Y."/>
            <person name="Kinjo T."/>
            <person name="Motooka D."/>
            <person name="Nabeya D."/>
            <person name="Jung N."/>
            <person name="Uechi K."/>
            <person name="Horii T."/>
            <person name="Iida T."/>
            <person name="Fujita J."/>
            <person name="Nakamura S."/>
        </authorList>
    </citation>
    <scope>NUCLEOTIDE SEQUENCE [LARGE SCALE GENOMIC DNA]</scope>
    <source>
        <strain evidence="4 5">JCM 13574</strain>
    </source>
</reference>
<dbReference type="Proteomes" id="UP000466517">
    <property type="component" value="Chromosome"/>
</dbReference>
<dbReference type="KEGG" id="mmag:MMAD_48150"/>
<dbReference type="PANTHER" id="PTHR12526">
    <property type="entry name" value="GLYCOSYLTRANSFERASE"/>
    <property type="match status" value="1"/>
</dbReference>
<dbReference type="Gene3D" id="3.40.50.2000">
    <property type="entry name" value="Glycogen Phosphorylase B"/>
    <property type="match status" value="2"/>
</dbReference>
<protein>
    <recommendedName>
        <fullName evidence="3">Glycosyltransferase subfamily 4-like N-terminal domain-containing protein</fullName>
    </recommendedName>
</protein>
<dbReference type="CDD" id="cd03801">
    <property type="entry name" value="GT4_PimA-like"/>
    <property type="match status" value="1"/>
</dbReference>
<keyword evidence="2" id="KW-0808">Transferase</keyword>
<feature type="domain" description="Glycosyltransferase subfamily 4-like N-terminal" evidence="3">
    <location>
        <begin position="18"/>
        <end position="155"/>
    </location>
</feature>
<dbReference type="Pfam" id="PF13439">
    <property type="entry name" value="Glyco_transf_4"/>
    <property type="match status" value="1"/>
</dbReference>
<keyword evidence="1" id="KW-0328">Glycosyltransferase</keyword>
<dbReference type="SUPFAM" id="SSF53756">
    <property type="entry name" value="UDP-Glycosyltransferase/glycogen phosphorylase"/>
    <property type="match status" value="1"/>
</dbReference>
<dbReference type="EMBL" id="AP022610">
    <property type="protein sequence ID" value="BBZ30520.1"/>
    <property type="molecule type" value="Genomic_DNA"/>
</dbReference>
<dbReference type="InterPro" id="IPR028098">
    <property type="entry name" value="Glyco_trans_4-like_N"/>
</dbReference>
<evidence type="ECO:0000313" key="5">
    <source>
        <dbReference type="Proteomes" id="UP000466517"/>
    </source>
</evidence>
<name>A0A7I7XMR8_9MYCO</name>
<accession>A0A7I7XMR8</accession>
<evidence type="ECO:0000313" key="4">
    <source>
        <dbReference type="EMBL" id="BBZ30520.1"/>
    </source>
</evidence>
<proteinExistence type="predicted"/>
<evidence type="ECO:0000256" key="2">
    <source>
        <dbReference type="ARBA" id="ARBA00022679"/>
    </source>
</evidence>
<dbReference type="GO" id="GO:0016757">
    <property type="term" value="F:glycosyltransferase activity"/>
    <property type="evidence" value="ECO:0007669"/>
    <property type="project" value="UniProtKB-KW"/>
</dbReference>